<reference evidence="2" key="1">
    <citation type="submission" date="2020-06" db="EMBL/GenBank/DDBJ databases">
        <title>Draft genome of Bugula neritina, a colonial animal packing powerful symbionts and potential medicines.</title>
        <authorList>
            <person name="Rayko M."/>
        </authorList>
    </citation>
    <scope>NUCLEOTIDE SEQUENCE [LARGE SCALE GENOMIC DNA]</scope>
    <source>
        <strain evidence="2">Kwan_BN1</strain>
    </source>
</reference>
<name>A0A7J7JHQ5_BUGNE</name>
<keyword evidence="3" id="KW-1185">Reference proteome</keyword>
<feature type="region of interest" description="Disordered" evidence="1">
    <location>
        <begin position="40"/>
        <end position="106"/>
    </location>
</feature>
<sequence length="141" mass="15909">MPAHATGLLRSVACPICFKMLKDPTILDCGHTFCCSYTNKDGGDQEMRSPPPQSYSNIEDDNKENTTTCDYIPNNIRQEKPEPSNDEQTPKHESQGFEETHDIASDESSLTGSIPWWLYPAMTILRDSLLDEWLKLGTLQN</sequence>
<dbReference type="Proteomes" id="UP000593567">
    <property type="component" value="Unassembled WGS sequence"/>
</dbReference>
<proteinExistence type="predicted"/>
<dbReference type="Gene3D" id="3.30.40.10">
    <property type="entry name" value="Zinc/RING finger domain, C3HC4 (zinc finger)"/>
    <property type="match status" value="1"/>
</dbReference>
<organism evidence="2 3">
    <name type="scientific">Bugula neritina</name>
    <name type="common">Brown bryozoan</name>
    <name type="synonym">Sertularia neritina</name>
    <dbReference type="NCBI Taxonomy" id="10212"/>
    <lineage>
        <taxon>Eukaryota</taxon>
        <taxon>Metazoa</taxon>
        <taxon>Spiralia</taxon>
        <taxon>Lophotrochozoa</taxon>
        <taxon>Bryozoa</taxon>
        <taxon>Gymnolaemata</taxon>
        <taxon>Cheilostomatida</taxon>
        <taxon>Flustrina</taxon>
        <taxon>Buguloidea</taxon>
        <taxon>Bugulidae</taxon>
        <taxon>Bugula</taxon>
    </lineage>
</organism>
<dbReference type="SUPFAM" id="SSF57850">
    <property type="entry name" value="RING/U-box"/>
    <property type="match status" value="1"/>
</dbReference>
<evidence type="ECO:0000313" key="2">
    <source>
        <dbReference type="EMBL" id="KAF6025333.1"/>
    </source>
</evidence>
<comment type="caution">
    <text evidence="2">The sequence shown here is derived from an EMBL/GenBank/DDBJ whole genome shotgun (WGS) entry which is preliminary data.</text>
</comment>
<dbReference type="Pfam" id="PF15227">
    <property type="entry name" value="zf-C3HC4_4"/>
    <property type="match status" value="1"/>
</dbReference>
<evidence type="ECO:0000313" key="3">
    <source>
        <dbReference type="Proteomes" id="UP000593567"/>
    </source>
</evidence>
<dbReference type="OrthoDB" id="6105938at2759"/>
<accession>A0A7J7JHQ5</accession>
<evidence type="ECO:0000256" key="1">
    <source>
        <dbReference type="SAM" id="MobiDB-lite"/>
    </source>
</evidence>
<dbReference type="AlphaFoldDB" id="A0A7J7JHQ5"/>
<dbReference type="InterPro" id="IPR013083">
    <property type="entry name" value="Znf_RING/FYVE/PHD"/>
</dbReference>
<protein>
    <submittedName>
        <fullName evidence="2">Uncharacterized protein</fullName>
    </submittedName>
</protein>
<dbReference type="EMBL" id="VXIV02002472">
    <property type="protein sequence ID" value="KAF6025333.1"/>
    <property type="molecule type" value="Genomic_DNA"/>
</dbReference>
<gene>
    <name evidence="2" type="ORF">EB796_016360</name>
</gene>
<feature type="compositionally biased region" description="Basic and acidic residues" evidence="1">
    <location>
        <begin position="77"/>
        <end position="104"/>
    </location>
</feature>